<dbReference type="AlphaFoldDB" id="A0A6G4W9Q9"/>
<dbReference type="Pfam" id="PF13561">
    <property type="entry name" value="adh_short_C2"/>
    <property type="match status" value="1"/>
</dbReference>
<protein>
    <submittedName>
        <fullName evidence="3">Short chain dehydrogenase</fullName>
    </submittedName>
</protein>
<dbReference type="Proteomes" id="UP001642900">
    <property type="component" value="Unassembled WGS sequence"/>
</dbReference>
<dbReference type="NCBIfam" id="NF005754">
    <property type="entry name" value="PRK07578.1"/>
    <property type="match status" value="1"/>
</dbReference>
<dbReference type="Gene3D" id="3.40.50.720">
    <property type="entry name" value="NAD(P)-binding Rossmann-like Domain"/>
    <property type="match status" value="1"/>
</dbReference>
<organism evidence="3 4">
    <name type="scientific">Allomesorhizobium camelthorni</name>
    <dbReference type="NCBI Taxonomy" id="475069"/>
    <lineage>
        <taxon>Bacteria</taxon>
        <taxon>Pseudomonadati</taxon>
        <taxon>Pseudomonadota</taxon>
        <taxon>Alphaproteobacteria</taxon>
        <taxon>Hyphomicrobiales</taxon>
        <taxon>Phyllobacteriaceae</taxon>
        <taxon>Allomesorhizobium</taxon>
    </lineage>
</organism>
<proteinExistence type="inferred from homology"/>
<dbReference type="PANTHER" id="PTHR43477">
    <property type="entry name" value="DIHYDROANTICAPSIN 7-DEHYDROGENASE"/>
    <property type="match status" value="1"/>
</dbReference>
<evidence type="ECO:0000256" key="2">
    <source>
        <dbReference type="ARBA" id="ARBA00023002"/>
    </source>
</evidence>
<dbReference type="GO" id="GO:0016491">
    <property type="term" value="F:oxidoreductase activity"/>
    <property type="evidence" value="ECO:0007669"/>
    <property type="project" value="UniProtKB-KW"/>
</dbReference>
<dbReference type="InterPro" id="IPR051122">
    <property type="entry name" value="SDR_DHRS6-like"/>
</dbReference>
<comment type="caution">
    <text evidence="3">The sequence shown here is derived from an EMBL/GenBank/DDBJ whole genome shotgun (WGS) entry which is preliminary data.</text>
</comment>
<dbReference type="InterPro" id="IPR036291">
    <property type="entry name" value="NAD(P)-bd_dom_sf"/>
</dbReference>
<evidence type="ECO:0000313" key="4">
    <source>
        <dbReference type="Proteomes" id="UP001642900"/>
    </source>
</evidence>
<sequence length="204" mass="21823">MKIILVGASGTIGKAVDTELSARHEVVHVNRTNGDFQVDIADPTSIERLYEQTGAFDALVCTTGKVHFGPFEQFTSEHFELGLRNKLMGQVNLVTLGLKHIRDGGSFTLTSGLLNDDPIREGVSAALVNGGLEGFVHGAAITLPRGLRINVVSPTVVEESLPAYGSYFRGTKAVPASEAALGYAKSVEGAQTGRVYRIGWSRDH</sequence>
<gene>
    <name evidence="3" type="ORF">G6N73_09955</name>
</gene>
<dbReference type="PANTHER" id="PTHR43477:SF1">
    <property type="entry name" value="DIHYDROANTICAPSIN 7-DEHYDROGENASE"/>
    <property type="match status" value="1"/>
</dbReference>
<keyword evidence="2" id="KW-0560">Oxidoreductase</keyword>
<reference evidence="3 4" key="1">
    <citation type="submission" date="2020-02" db="EMBL/GenBank/DDBJ databases">
        <title>Genome sequence of strain CCNWXJ40-4.</title>
        <authorList>
            <person name="Gao J."/>
            <person name="Sun J."/>
        </authorList>
    </citation>
    <scope>NUCLEOTIDE SEQUENCE [LARGE SCALE GENOMIC DNA]</scope>
    <source>
        <strain evidence="3 4">CCNWXJ 40-4</strain>
    </source>
</reference>
<dbReference type="RefSeq" id="WP_165026928.1">
    <property type="nucleotide sequence ID" value="NZ_JAAKZF010000009.1"/>
</dbReference>
<evidence type="ECO:0000313" key="3">
    <source>
        <dbReference type="EMBL" id="NGO51501.1"/>
    </source>
</evidence>
<dbReference type="EMBL" id="JAAKZF010000009">
    <property type="protein sequence ID" value="NGO51501.1"/>
    <property type="molecule type" value="Genomic_DNA"/>
</dbReference>
<dbReference type="CDD" id="cd11731">
    <property type="entry name" value="Lin1944_like_SDR_c"/>
    <property type="match status" value="1"/>
</dbReference>
<comment type="similarity">
    <text evidence="1">Belongs to the short-chain dehydrogenases/reductases (SDR) family.</text>
</comment>
<dbReference type="InterPro" id="IPR002347">
    <property type="entry name" value="SDR_fam"/>
</dbReference>
<keyword evidence="4" id="KW-1185">Reference proteome</keyword>
<dbReference type="PRINTS" id="PR00081">
    <property type="entry name" value="GDHRDH"/>
</dbReference>
<accession>A0A6G4W9Q9</accession>
<dbReference type="SUPFAM" id="SSF51735">
    <property type="entry name" value="NAD(P)-binding Rossmann-fold domains"/>
    <property type="match status" value="1"/>
</dbReference>
<evidence type="ECO:0000256" key="1">
    <source>
        <dbReference type="ARBA" id="ARBA00006484"/>
    </source>
</evidence>
<name>A0A6G4W9Q9_9HYPH</name>